<evidence type="ECO:0000259" key="2">
    <source>
        <dbReference type="PROSITE" id="PS51898"/>
    </source>
</evidence>
<feature type="non-terminal residue" evidence="3">
    <location>
        <position position="1"/>
    </location>
</feature>
<dbReference type="EMBL" id="JBHLYQ010000135">
    <property type="protein sequence ID" value="MFC0082682.1"/>
    <property type="molecule type" value="Genomic_DNA"/>
</dbReference>
<name>A0ABV6C6R9_9ACTN</name>
<dbReference type="Pfam" id="PF00589">
    <property type="entry name" value="Phage_integrase"/>
    <property type="match status" value="1"/>
</dbReference>
<accession>A0ABV6C6R9</accession>
<dbReference type="RefSeq" id="WP_377790301.1">
    <property type="nucleotide sequence ID" value="NZ_JBHLYQ010000135.1"/>
</dbReference>
<dbReference type="SUPFAM" id="SSF56349">
    <property type="entry name" value="DNA breaking-rejoining enzymes"/>
    <property type="match status" value="1"/>
</dbReference>
<organism evidence="3 4">
    <name type="scientific">Aciditerrimonas ferrireducens</name>
    <dbReference type="NCBI Taxonomy" id="667306"/>
    <lineage>
        <taxon>Bacteria</taxon>
        <taxon>Bacillati</taxon>
        <taxon>Actinomycetota</taxon>
        <taxon>Acidimicrobiia</taxon>
        <taxon>Acidimicrobiales</taxon>
        <taxon>Acidimicrobiaceae</taxon>
        <taxon>Aciditerrimonas</taxon>
    </lineage>
</organism>
<keyword evidence="1" id="KW-0233">DNA recombination</keyword>
<gene>
    <name evidence="3" type="ORF">ACFFRE_11120</name>
</gene>
<evidence type="ECO:0000313" key="3">
    <source>
        <dbReference type="EMBL" id="MFC0082682.1"/>
    </source>
</evidence>
<protein>
    <submittedName>
        <fullName evidence="3">Tyrosine-type recombinase/integrase</fullName>
    </submittedName>
</protein>
<dbReference type="PANTHER" id="PTHR30349">
    <property type="entry name" value="PHAGE INTEGRASE-RELATED"/>
    <property type="match status" value="1"/>
</dbReference>
<keyword evidence="4" id="KW-1185">Reference proteome</keyword>
<feature type="domain" description="Tyr recombinase" evidence="2">
    <location>
        <begin position="1"/>
        <end position="134"/>
    </location>
</feature>
<comment type="caution">
    <text evidence="3">The sequence shown here is derived from an EMBL/GenBank/DDBJ whole genome shotgun (WGS) entry which is preliminary data.</text>
</comment>
<sequence length="148" mass="16104">GLALVRGKGQRERLVPLAGAARAALVRWLSPGGRGLVAARRRRTRASDVPAVFLNLRGGRLTRQGVWTVLSQRAAAAGITSGVHPHVLRHSCATHMLARGADIRVVQELLGHASVVTTQLYTKVTVEHLRRVYDAAHPRSQLHRQQLG</sequence>
<dbReference type="InterPro" id="IPR050090">
    <property type="entry name" value="Tyrosine_recombinase_XerCD"/>
</dbReference>
<dbReference type="PROSITE" id="PS51898">
    <property type="entry name" value="TYR_RECOMBINASE"/>
    <property type="match status" value="1"/>
</dbReference>
<dbReference type="InterPro" id="IPR011010">
    <property type="entry name" value="DNA_brk_join_enz"/>
</dbReference>
<reference evidence="3 4" key="1">
    <citation type="submission" date="2024-09" db="EMBL/GenBank/DDBJ databases">
        <authorList>
            <person name="Sun Q."/>
            <person name="Mori K."/>
        </authorList>
    </citation>
    <scope>NUCLEOTIDE SEQUENCE [LARGE SCALE GENOMIC DNA]</scope>
    <source>
        <strain evidence="3 4">JCM 15389</strain>
    </source>
</reference>
<dbReference type="Proteomes" id="UP001589788">
    <property type="component" value="Unassembled WGS sequence"/>
</dbReference>
<evidence type="ECO:0000313" key="4">
    <source>
        <dbReference type="Proteomes" id="UP001589788"/>
    </source>
</evidence>
<proteinExistence type="predicted"/>
<dbReference type="Gene3D" id="1.10.443.10">
    <property type="entry name" value="Intergrase catalytic core"/>
    <property type="match status" value="1"/>
</dbReference>
<dbReference type="InterPro" id="IPR013762">
    <property type="entry name" value="Integrase-like_cat_sf"/>
</dbReference>
<evidence type="ECO:0000256" key="1">
    <source>
        <dbReference type="ARBA" id="ARBA00023172"/>
    </source>
</evidence>
<dbReference type="InterPro" id="IPR002104">
    <property type="entry name" value="Integrase_catalytic"/>
</dbReference>
<dbReference type="PANTHER" id="PTHR30349:SF81">
    <property type="entry name" value="TYROSINE RECOMBINASE XERC"/>
    <property type="match status" value="1"/>
</dbReference>